<evidence type="ECO:0000256" key="1">
    <source>
        <dbReference type="ARBA" id="ARBA00022741"/>
    </source>
</evidence>
<reference evidence="4 5" key="1">
    <citation type="submission" date="2019-06" db="EMBL/GenBank/DDBJ databases">
        <title>Sequencing the genomes of 1000 actinobacteria strains.</title>
        <authorList>
            <person name="Klenk H.-P."/>
        </authorList>
    </citation>
    <scope>NUCLEOTIDE SEQUENCE [LARGE SCALE GENOMIC DNA]</scope>
    <source>
        <strain evidence="4 5">DSM 45015</strain>
    </source>
</reference>
<keyword evidence="1" id="KW-0547">Nucleotide-binding</keyword>
<dbReference type="InterPro" id="IPR014001">
    <property type="entry name" value="Helicase_ATP-bd"/>
</dbReference>
<feature type="domain" description="Helicase ATP-binding" evidence="3">
    <location>
        <begin position="100"/>
        <end position="388"/>
    </location>
</feature>
<dbReference type="EMBL" id="VFQC01000002">
    <property type="protein sequence ID" value="TQN28599.1"/>
    <property type="molecule type" value="Genomic_DNA"/>
</dbReference>
<dbReference type="RefSeq" id="WP_141925629.1">
    <property type="nucleotide sequence ID" value="NZ_VFQC01000002.1"/>
</dbReference>
<dbReference type="GO" id="GO:0003676">
    <property type="term" value="F:nucleic acid binding"/>
    <property type="evidence" value="ECO:0007669"/>
    <property type="project" value="InterPro"/>
</dbReference>
<evidence type="ECO:0000256" key="2">
    <source>
        <dbReference type="ARBA" id="ARBA00022840"/>
    </source>
</evidence>
<dbReference type="GO" id="GO:0043138">
    <property type="term" value="F:3'-5' DNA helicase activity"/>
    <property type="evidence" value="ECO:0007669"/>
    <property type="project" value="TreeGrafter"/>
</dbReference>
<evidence type="ECO:0000259" key="3">
    <source>
        <dbReference type="PROSITE" id="PS51192"/>
    </source>
</evidence>
<dbReference type="InterPro" id="IPR011545">
    <property type="entry name" value="DEAD/DEAH_box_helicase_dom"/>
</dbReference>
<organism evidence="4 5">
    <name type="scientific">Haloactinospora alba</name>
    <dbReference type="NCBI Taxonomy" id="405555"/>
    <lineage>
        <taxon>Bacteria</taxon>
        <taxon>Bacillati</taxon>
        <taxon>Actinomycetota</taxon>
        <taxon>Actinomycetes</taxon>
        <taxon>Streptosporangiales</taxon>
        <taxon>Nocardiopsidaceae</taxon>
        <taxon>Haloactinospora</taxon>
    </lineage>
</organism>
<protein>
    <submittedName>
        <fullName evidence="4">Uncharacterized protein DUF1998</fullName>
    </submittedName>
</protein>
<name>A0A543N9X6_9ACTN</name>
<comment type="caution">
    <text evidence="4">The sequence shown here is derived from an EMBL/GenBank/DDBJ whole genome shotgun (WGS) entry which is preliminary data.</text>
</comment>
<sequence length="1812" mass="201621">MTGITPLQIHAQLAEYLNRYYETAYSLRNPSIQEDIRRLFATPGVLFQEPFLELLPEYRNDGDDIGALCDSMDIPELAELVGLGLMSGIHRPYIHQAEALRQSLRGRDVVVASGTGSGKTEAFLLPVLARLVQESRSWKPSSMTGEENAWWRDSAEWRSQRKGEGRAAAMRAIFLYPMNALVEDQIMRLRSSLDAPEVRSWLDANRGGNRFYFGRYTGRTPVPGPRDPRRSEELKKDMSELERRYAALDQRVRDNGTDDPDPRYFLQRPFGAEMRSRWDMHAAPPDLLITNYSMLNIMLMRTDEEDMFEDTRRWLAESNQNVLTLVIDELHMYRGTQGAEVAYLLRKLLDRLGLRADSPQLSIVATSASFDGSDPEDSQFLSDFFGRDSDRFRVLQGEQTPAEGHTDLLQWRGRLRETEPRLPPLSEVQSALRHAFADPEGDGLRARSLPEVARSVLPGLEKGEAEESLDTLVGLLDNAEDSRVRLRLHLFLRNVTGMWACSDSRCSELPQQLQESDERRVGVIYSHPRYACECGARVLELLYCDTCGEIYLGGFSAPSTRTQADERYLVSTMTNLESLPDKTTQRRYAGSYHIFLPTRGTRPDIDESSIRRTGGKANQPDAKRPIYTFSFKKARLDPINGRVTTARVPSPEVNGYALRISSSIPEALPRIGALPTICPACGEDREMFANRRAFEDPSRSQSPIRTMGTGFAKTNQVLSDALHRLLTTNLVVFSDSRQDAARISAGLEESHHHDLVRQLVIRRVDAIDDPVEPARRWACDGDQDEEARQAFWRVSNEAPHVIQALFQLNGAPDDQDALTTVASYRASLEGPTLVELANGVDREAVYLGVNPGGPAPSLARSSEGRRWTELYDWDGVVPAPRSHDKLSGDLQKLRSDIDKSTLTLVQRAVFAGGGRDLESLGVAHAKVALPQRNSVLAPEAFQQACLSVVRLLGIRRQFPEQREHPPSSLHRAARDYLSAVAEHHGVGFESLKEEVVGTLEVENDAYRLQGKDICVVPAPDAEWCCDTCSRRHLHASAGICAFCHTPLGKSTERTGKAEELDYYGFLARAAGRPFRLHCEELTGQTDKDKAQDRQALFQGVFLSGQEIERVDAIDLLSVTTTMEAGVDIGGLRSVVMANMPPQRFNYQQRVGRAGRRHDHLSIALTLCRGTRTHDDHYFQHPERITGDPPPSPYVDLKHPEITRRSLAAELLRRAFRAIDPPRGWDPTRDVHGSFGRVGDWGNVADAVKEWLRTHEETAVKIAKALLHGQDDAEVRSIELASWAAHELGERIDRVVDATLTHHPLAQTLAQSGLLPMFGFPTRVRYLHQEVPTSNSRTPDNTIDRDIEIAISEWAPGGEVVKDKRLHTVVGLTGYERQGRQWRPVDSPEGEPLRVSMCAQCLSLSLDPSAETACPACGTPADGEHYRVLDACQPLGFRTSYAPKDYDGTFEFVPPANAARLTFDSGSEIDSRTQEAAQVRSGSGRVVVVNAGDGGGFRLGRVPGMDGLIDTDLLADSDRARDLGLPRKDPHDERRIALASSKPTDVLLIGLSDRPRGISLDPRRMAGRAAWVSLASLLRKSAAQELDVDGKEFSAGCYPHRAPDGYVSAEAFLADSLENGAGYSTWLGDHPDRLLQALKRGAADLRTHGGRAGGPSPCDSSCYDCLRDHGNAGYHPLLDWRLAEQMVRMLGGEQLDLSIDRKYAHRLARGFATSFTHWDCSLVGGIPVLRDQKGDLAVLVIHPLEEWTGTDRSPAIEHALASLAQEGFPTFEAFQESRQTWEPEGPVSVAVDTFEMLRRPGWIESRLQAMMTF</sequence>
<evidence type="ECO:0000313" key="4">
    <source>
        <dbReference type="EMBL" id="TQN28599.1"/>
    </source>
</evidence>
<proteinExistence type="predicted"/>
<dbReference type="Pfam" id="PF00270">
    <property type="entry name" value="DEAD"/>
    <property type="match status" value="1"/>
</dbReference>
<dbReference type="SMART" id="SM00487">
    <property type="entry name" value="DEXDc"/>
    <property type="match status" value="1"/>
</dbReference>
<dbReference type="GO" id="GO:0036297">
    <property type="term" value="P:interstrand cross-link repair"/>
    <property type="evidence" value="ECO:0007669"/>
    <property type="project" value="TreeGrafter"/>
</dbReference>
<dbReference type="PANTHER" id="PTHR47957:SF3">
    <property type="entry name" value="ATP-DEPENDENT HELICASE HRQ1"/>
    <property type="match status" value="1"/>
</dbReference>
<gene>
    <name evidence="4" type="ORF">FHX37_3948</name>
</gene>
<dbReference type="Proteomes" id="UP000317422">
    <property type="component" value="Unassembled WGS sequence"/>
</dbReference>
<dbReference type="Gene3D" id="3.40.50.300">
    <property type="entry name" value="P-loop containing nucleotide triphosphate hydrolases"/>
    <property type="match status" value="2"/>
</dbReference>
<dbReference type="GO" id="GO:0006289">
    <property type="term" value="P:nucleotide-excision repair"/>
    <property type="evidence" value="ECO:0007669"/>
    <property type="project" value="TreeGrafter"/>
</dbReference>
<dbReference type="InterPro" id="IPR027417">
    <property type="entry name" value="P-loop_NTPase"/>
</dbReference>
<keyword evidence="5" id="KW-1185">Reference proteome</keyword>
<dbReference type="InterPro" id="IPR001650">
    <property type="entry name" value="Helicase_C-like"/>
</dbReference>
<dbReference type="OrthoDB" id="3197455at2"/>
<dbReference type="GO" id="GO:0005524">
    <property type="term" value="F:ATP binding"/>
    <property type="evidence" value="ECO:0007669"/>
    <property type="project" value="UniProtKB-KW"/>
</dbReference>
<accession>A0A543N9X6</accession>
<keyword evidence="2" id="KW-0067">ATP-binding</keyword>
<dbReference type="Pfam" id="PF00271">
    <property type="entry name" value="Helicase_C"/>
    <property type="match status" value="1"/>
</dbReference>
<dbReference type="PANTHER" id="PTHR47957">
    <property type="entry name" value="ATP-DEPENDENT HELICASE HRQ1"/>
    <property type="match status" value="1"/>
</dbReference>
<dbReference type="PROSITE" id="PS51192">
    <property type="entry name" value="HELICASE_ATP_BIND_1"/>
    <property type="match status" value="1"/>
</dbReference>
<dbReference type="SMART" id="SM00490">
    <property type="entry name" value="HELICc"/>
    <property type="match status" value="1"/>
</dbReference>
<dbReference type="SUPFAM" id="SSF52540">
    <property type="entry name" value="P-loop containing nucleoside triphosphate hydrolases"/>
    <property type="match status" value="2"/>
</dbReference>
<evidence type="ECO:0000313" key="5">
    <source>
        <dbReference type="Proteomes" id="UP000317422"/>
    </source>
</evidence>